<evidence type="ECO:0000256" key="1">
    <source>
        <dbReference type="SAM" id="MobiDB-lite"/>
    </source>
</evidence>
<dbReference type="Proteomes" id="UP000823775">
    <property type="component" value="Unassembled WGS sequence"/>
</dbReference>
<feature type="compositionally biased region" description="Basic and acidic residues" evidence="1">
    <location>
        <begin position="51"/>
        <end position="60"/>
    </location>
</feature>
<accession>A0ABS8TM19</accession>
<dbReference type="EMBL" id="JACEIK010001844">
    <property type="protein sequence ID" value="MCD7472589.1"/>
    <property type="molecule type" value="Genomic_DNA"/>
</dbReference>
<evidence type="ECO:0000313" key="2">
    <source>
        <dbReference type="EMBL" id="MCD7472589.1"/>
    </source>
</evidence>
<gene>
    <name evidence="2" type="ORF">HAX54_013863</name>
</gene>
<evidence type="ECO:0000313" key="3">
    <source>
        <dbReference type="Proteomes" id="UP000823775"/>
    </source>
</evidence>
<keyword evidence="3" id="KW-1185">Reference proteome</keyword>
<protein>
    <submittedName>
        <fullName evidence="2">Uncharacterized protein</fullName>
    </submittedName>
</protein>
<proteinExistence type="predicted"/>
<comment type="caution">
    <text evidence="2">The sequence shown here is derived from an EMBL/GenBank/DDBJ whole genome shotgun (WGS) entry which is preliminary data.</text>
</comment>
<reference evidence="2 3" key="1">
    <citation type="journal article" date="2021" name="BMC Genomics">
        <title>Datura genome reveals duplications of psychoactive alkaloid biosynthetic genes and high mutation rate following tissue culture.</title>
        <authorList>
            <person name="Rajewski A."/>
            <person name="Carter-House D."/>
            <person name="Stajich J."/>
            <person name="Litt A."/>
        </authorList>
    </citation>
    <scope>NUCLEOTIDE SEQUENCE [LARGE SCALE GENOMIC DNA]</scope>
    <source>
        <strain evidence="2">AR-01</strain>
    </source>
</reference>
<feature type="region of interest" description="Disordered" evidence="1">
    <location>
        <begin position="30"/>
        <end position="60"/>
    </location>
</feature>
<organism evidence="2 3">
    <name type="scientific">Datura stramonium</name>
    <name type="common">Jimsonweed</name>
    <name type="synonym">Common thornapple</name>
    <dbReference type="NCBI Taxonomy" id="4076"/>
    <lineage>
        <taxon>Eukaryota</taxon>
        <taxon>Viridiplantae</taxon>
        <taxon>Streptophyta</taxon>
        <taxon>Embryophyta</taxon>
        <taxon>Tracheophyta</taxon>
        <taxon>Spermatophyta</taxon>
        <taxon>Magnoliopsida</taxon>
        <taxon>eudicotyledons</taxon>
        <taxon>Gunneridae</taxon>
        <taxon>Pentapetalae</taxon>
        <taxon>asterids</taxon>
        <taxon>lamiids</taxon>
        <taxon>Solanales</taxon>
        <taxon>Solanaceae</taxon>
        <taxon>Solanoideae</taxon>
        <taxon>Datureae</taxon>
        <taxon>Datura</taxon>
    </lineage>
</organism>
<name>A0ABS8TM19_DATST</name>
<sequence>MNKQDYKATFPRAPLDGCRHREAEGRALGSEAVGLRSPQKSLPSFHNGWEGSRRNESYRHADHQIRDWAPSQRFDGMAHPTQEPFLSAFLQGLLKEHLELAGLVTGQVIKLSHFDQHGCK</sequence>